<feature type="domain" description="Peptidase A1" evidence="8">
    <location>
        <begin position="401"/>
        <end position="607"/>
    </location>
</feature>
<evidence type="ECO:0000256" key="3">
    <source>
        <dbReference type="ARBA" id="ARBA00022729"/>
    </source>
</evidence>
<dbReference type="GO" id="GO:0006508">
    <property type="term" value="P:proteolysis"/>
    <property type="evidence" value="ECO:0007669"/>
    <property type="project" value="UniProtKB-KW"/>
</dbReference>
<dbReference type="EMBL" id="CAMXCT020000365">
    <property type="protein sequence ID" value="CAL1131156.1"/>
    <property type="molecule type" value="Genomic_DNA"/>
</dbReference>
<dbReference type="InterPro" id="IPR021109">
    <property type="entry name" value="Peptidase_aspartic_dom_sf"/>
</dbReference>
<gene>
    <name evidence="9" type="ORF">C1SCF055_LOCUS5899</name>
</gene>
<name>A0A9P1FJ14_9DINO</name>
<comment type="similarity">
    <text evidence="1">Belongs to the peptidase A1 family.</text>
</comment>
<dbReference type="PROSITE" id="PS51767">
    <property type="entry name" value="PEPTIDASE_A1"/>
    <property type="match status" value="1"/>
</dbReference>
<organism evidence="9">
    <name type="scientific">Cladocopium goreaui</name>
    <dbReference type="NCBI Taxonomy" id="2562237"/>
    <lineage>
        <taxon>Eukaryota</taxon>
        <taxon>Sar</taxon>
        <taxon>Alveolata</taxon>
        <taxon>Dinophyceae</taxon>
        <taxon>Suessiales</taxon>
        <taxon>Symbiodiniaceae</taxon>
        <taxon>Cladocopium</taxon>
    </lineage>
</organism>
<keyword evidence="5" id="KW-0378">Hydrolase</keyword>
<evidence type="ECO:0000259" key="8">
    <source>
        <dbReference type="PROSITE" id="PS51767"/>
    </source>
</evidence>
<evidence type="ECO:0000256" key="1">
    <source>
        <dbReference type="ARBA" id="ARBA00007447"/>
    </source>
</evidence>
<keyword evidence="6" id="KW-0865">Zymogen</keyword>
<dbReference type="PANTHER" id="PTHR47965:SF12">
    <property type="entry name" value="ASPARTIC PROTEINASE 3-RELATED"/>
    <property type="match status" value="1"/>
</dbReference>
<dbReference type="SUPFAM" id="SSF50630">
    <property type="entry name" value="Acid proteases"/>
    <property type="match status" value="1"/>
</dbReference>
<reference evidence="9" key="1">
    <citation type="submission" date="2022-10" db="EMBL/GenBank/DDBJ databases">
        <authorList>
            <person name="Chen Y."/>
            <person name="Dougan E. K."/>
            <person name="Chan C."/>
            <person name="Rhodes N."/>
            <person name="Thang M."/>
        </authorList>
    </citation>
    <scope>NUCLEOTIDE SEQUENCE</scope>
</reference>
<keyword evidence="2 11" id="KW-0645">Protease</keyword>
<dbReference type="Gene3D" id="2.40.70.10">
    <property type="entry name" value="Acid Proteases"/>
    <property type="match status" value="1"/>
</dbReference>
<comment type="caution">
    <text evidence="9">The sequence shown here is derived from an EMBL/GenBank/DDBJ whole genome shotgun (WGS) entry which is preliminary data.</text>
</comment>
<dbReference type="InterPro" id="IPR001969">
    <property type="entry name" value="Aspartic_peptidase_AS"/>
</dbReference>
<protein>
    <recommendedName>
        <fullName evidence="8">Peptidase A1 domain-containing protein</fullName>
    </recommendedName>
</protein>
<evidence type="ECO:0000256" key="6">
    <source>
        <dbReference type="ARBA" id="ARBA00023145"/>
    </source>
</evidence>
<sequence>MDKEAGAALLLTATSLDECKDLFQQQACATHPTAGGTLQEFNMILNTFSSLCNGFATAGKLQWLPDAESSVTDLQALLRRLSPLRRREAIQRLPLQERHRLERSMLRKSSDATEEKKDASRLPRLPRRGTLSERSLCSQVRVGSESFRPCVHLHEGLYVQALSCRDLPMAVAALGTLIIMRSLCRAQTYDQYRARSAHRKMCRKTCYDFVRHRALDLQRAIATTLSVHTLNDKLSFVFRTRFSLSKSCELATPSRREPQAAIEDWVVMIWAMDALDKLKLLKFVSAISTMPGAVRGKMEDLGSHGVANFEDTEPGRTLEIVDGGAASTLKVSGLRKAEPMSCDFEPALVALQRSARKVQNSEDHRDSWPTKLDLKKLPRLQSRREPRAATSGLTGSAWSDFAVEVMVGSESFPVIVDTGSSTFAIPARPVAGCEFYTGDCEGRPIEARYGSANWTGRVCYGPEVEMAGLPAGHISFAGIYVQNNFLTECTSIPGGFVSRGIIGMAYPALLPQGLSKSLWDSVVATAQIRNVFAMQCCPWSGLNRGTGSLTLGGWDQQLYREEDFAYTPITMEKWFCVRVEKVFLVGFEDMEDSEDSEDLGAVPKARH</sequence>
<reference evidence="10" key="2">
    <citation type="submission" date="2024-04" db="EMBL/GenBank/DDBJ databases">
        <authorList>
            <person name="Chen Y."/>
            <person name="Shah S."/>
            <person name="Dougan E. K."/>
            <person name="Thang M."/>
            <person name="Chan C."/>
        </authorList>
    </citation>
    <scope>NUCLEOTIDE SEQUENCE [LARGE SCALE GENOMIC DNA]</scope>
</reference>
<proteinExistence type="inferred from homology"/>
<accession>A0A9P1FJ14</accession>
<evidence type="ECO:0000256" key="7">
    <source>
        <dbReference type="SAM" id="MobiDB-lite"/>
    </source>
</evidence>
<keyword evidence="12" id="KW-1185">Reference proteome</keyword>
<evidence type="ECO:0000313" key="10">
    <source>
        <dbReference type="EMBL" id="CAL1131156.1"/>
    </source>
</evidence>
<keyword evidence="3" id="KW-0732">Signal</keyword>
<feature type="compositionally biased region" description="Basic and acidic residues" evidence="7">
    <location>
        <begin position="101"/>
        <end position="121"/>
    </location>
</feature>
<dbReference type="InterPro" id="IPR001461">
    <property type="entry name" value="Aspartic_peptidase_A1"/>
</dbReference>
<evidence type="ECO:0000313" key="9">
    <source>
        <dbReference type="EMBL" id="CAI3977781.1"/>
    </source>
</evidence>
<dbReference type="AlphaFoldDB" id="A0A9P1FJ14"/>
<dbReference type="EMBL" id="CAMXCT030000365">
    <property type="protein sequence ID" value="CAL4765093.1"/>
    <property type="molecule type" value="Genomic_DNA"/>
</dbReference>
<dbReference type="OrthoDB" id="448185at2759"/>
<feature type="region of interest" description="Disordered" evidence="7">
    <location>
        <begin position="101"/>
        <end position="125"/>
    </location>
</feature>
<evidence type="ECO:0000256" key="4">
    <source>
        <dbReference type="ARBA" id="ARBA00022750"/>
    </source>
</evidence>
<evidence type="ECO:0000313" key="12">
    <source>
        <dbReference type="Proteomes" id="UP001152797"/>
    </source>
</evidence>
<dbReference type="InterPro" id="IPR033121">
    <property type="entry name" value="PEPTIDASE_A1"/>
</dbReference>
<dbReference type="GO" id="GO:0004190">
    <property type="term" value="F:aspartic-type endopeptidase activity"/>
    <property type="evidence" value="ECO:0007669"/>
    <property type="project" value="UniProtKB-KW"/>
</dbReference>
<dbReference type="PROSITE" id="PS00141">
    <property type="entry name" value="ASP_PROTEASE"/>
    <property type="match status" value="1"/>
</dbReference>
<dbReference type="Pfam" id="PF00026">
    <property type="entry name" value="Asp"/>
    <property type="match status" value="1"/>
</dbReference>
<feature type="region of interest" description="Disordered" evidence="7">
    <location>
        <begin position="355"/>
        <end position="392"/>
    </location>
</feature>
<feature type="compositionally biased region" description="Basic and acidic residues" evidence="7">
    <location>
        <begin position="359"/>
        <end position="387"/>
    </location>
</feature>
<dbReference type="Proteomes" id="UP001152797">
    <property type="component" value="Unassembled WGS sequence"/>
</dbReference>
<keyword evidence="4" id="KW-0064">Aspartyl protease</keyword>
<dbReference type="PANTHER" id="PTHR47965">
    <property type="entry name" value="ASPARTYL PROTEASE-RELATED"/>
    <property type="match status" value="1"/>
</dbReference>
<evidence type="ECO:0000256" key="5">
    <source>
        <dbReference type="ARBA" id="ARBA00022801"/>
    </source>
</evidence>
<evidence type="ECO:0000256" key="2">
    <source>
        <dbReference type="ARBA" id="ARBA00022670"/>
    </source>
</evidence>
<evidence type="ECO:0000313" key="11">
    <source>
        <dbReference type="EMBL" id="CAL4765093.1"/>
    </source>
</evidence>
<dbReference type="EMBL" id="CAMXCT010000365">
    <property type="protein sequence ID" value="CAI3977781.1"/>
    <property type="molecule type" value="Genomic_DNA"/>
</dbReference>